<dbReference type="Gene3D" id="2.30.30.110">
    <property type="match status" value="1"/>
</dbReference>
<proteinExistence type="predicted"/>
<reference evidence="1 2" key="1">
    <citation type="journal article" date="2016" name="Sci. Rep.">
        <title>Metabolic traits of an uncultured archaeal lineage -MSBL1- from brine pools of the Red Sea.</title>
        <authorList>
            <person name="Mwirichia R."/>
            <person name="Alam I."/>
            <person name="Rashid M."/>
            <person name="Vinu M."/>
            <person name="Ba-Alawi W."/>
            <person name="Anthony Kamau A."/>
            <person name="Kamanda Ngugi D."/>
            <person name="Goker M."/>
            <person name="Klenk H.P."/>
            <person name="Bajic V."/>
            <person name="Stingl U."/>
        </authorList>
    </citation>
    <scope>NUCLEOTIDE SEQUENCE [LARGE SCALE GENOMIC DNA]</scope>
    <source>
        <strain evidence="1">SCGC-AAA259E19</strain>
    </source>
</reference>
<evidence type="ECO:0000313" key="1">
    <source>
        <dbReference type="EMBL" id="KXA92969.1"/>
    </source>
</evidence>
<keyword evidence="2" id="KW-1185">Reference proteome</keyword>
<comment type="caution">
    <text evidence="1">The sequence shown here is derived from an EMBL/GenBank/DDBJ whole genome shotgun (WGS) entry which is preliminary data.</text>
</comment>
<evidence type="ECO:0000313" key="2">
    <source>
        <dbReference type="Proteomes" id="UP000070284"/>
    </source>
</evidence>
<dbReference type="Pfam" id="PF02452">
    <property type="entry name" value="PemK_toxin"/>
    <property type="match status" value="1"/>
</dbReference>
<dbReference type="AlphaFoldDB" id="A0A133UFM0"/>
<dbReference type="EMBL" id="LHXO01000127">
    <property type="protein sequence ID" value="KXA92969.1"/>
    <property type="molecule type" value="Genomic_DNA"/>
</dbReference>
<organism evidence="1 2">
    <name type="scientific">candidate division MSBL1 archaeon SCGC-AAA259E19</name>
    <dbReference type="NCBI Taxonomy" id="1698264"/>
    <lineage>
        <taxon>Archaea</taxon>
        <taxon>Methanobacteriati</taxon>
        <taxon>Methanobacteriota</taxon>
        <taxon>candidate division MSBL1</taxon>
    </lineage>
</organism>
<name>A0A133UFM0_9EURY</name>
<dbReference type="Proteomes" id="UP000070284">
    <property type="component" value="Unassembled WGS sequence"/>
</dbReference>
<dbReference type="SUPFAM" id="SSF50118">
    <property type="entry name" value="Cell growth inhibitor/plasmid maintenance toxic component"/>
    <property type="match status" value="1"/>
</dbReference>
<protein>
    <recommendedName>
        <fullName evidence="3">MazF family transcriptional regulator</fullName>
    </recommendedName>
</protein>
<evidence type="ECO:0008006" key="3">
    <source>
        <dbReference type="Google" id="ProtNLM"/>
    </source>
</evidence>
<dbReference type="GO" id="GO:0003677">
    <property type="term" value="F:DNA binding"/>
    <property type="evidence" value="ECO:0007669"/>
    <property type="project" value="InterPro"/>
</dbReference>
<sequence>MPYTRGEVVWGPEPFKSVVRPRPWVVLSNEKHPFHGEEYLAATLTTTKRKEVIEIKEEHWIEGGAPKKSYVAPWVIITLKHGDIQEKIGKLKLDFLEKVVEDLKSYISRKND</sequence>
<accession>A0A133UFM0</accession>
<dbReference type="InterPro" id="IPR003477">
    <property type="entry name" value="PemK-like"/>
</dbReference>
<dbReference type="InterPro" id="IPR011067">
    <property type="entry name" value="Plasmid_toxin/cell-grow_inhib"/>
</dbReference>
<gene>
    <name evidence="1" type="ORF">AKJ65_06820</name>
</gene>